<dbReference type="PANTHER" id="PTHR12537">
    <property type="entry name" value="RNA BINDING PROTEIN PUMILIO-RELATED"/>
    <property type="match status" value="1"/>
</dbReference>
<sequence>MQNKIPDNTNPTSNLNQNLNFIPNQQANSQIYMQGVTQNSNAFYQPQQQQLQMINQQYQDMSRLGSASFVPNMSHNQSQYQPGTQYNNYQFQINAPSQNLGIIQSPMGGIMGQDAGFGATSQQIQNQQQWVQPQRIIGGQNNDQGLNYQNLGGSFTPTSLGYHQNQTLSFNAPPGFQTNQQKQPVSNKQSEENVRYFLPDFITDEIDSNGNTNDSQSLFSNPQFHQNPQKTSSSNLLRFNSGNTFGVTNNMHAQLQDFQQQNPNGFSQSQVFNMQNQFVPQNVKICKHCNQVIQPNEQNATIDVPMQQVPQYFHLRCLQMANYQNQVNPIPRPMLSQLVQLTPDMLIFDFQLLHPMTLTTVFQLQNQSPNYFIDRNKHLITFNKLLCSSTSVPFNIAIVNLKWDFLRDPQAIRDQLNPLDPQFQIKLANLPQKPLTNNVIQGQINFIDMLSHNEKNVTITLQAKTQDQFVINMQNQREPTLHLNFHYTLFSDQQYTQQIDAQAQVTPPSVSQSHLIRNLYMSFIISLNDFEILKQETQRLIQINPALIQLLKQPQSPTEEHQKFQITTSSSSLHQIFQGNQGSAQGNLVAQMNELAIGQNNLNAVSPMNSNIDQQDSFLKINNSHHKTNSHNNSFDNSNSSIDNTEEEKGEGSSKQLFKSMTMKEKAPYRIERTKFGIEICSLQENETEENTNGVNRSATTDRLEVMDDESLMNHLNNVGVRQQSSDQDINQRRSSELSNQSAQNILNDLNQSSNQQQNNFLNPKVARRKKDSKDTNKKSTKSSKNSQNSKNSSQELRSSYSKGSSSSRELDSSADLNEESQQLQSELKGQIVEMARQQYGSKQLQKLLAKASPDFVGFAIEESLYHLHQLMADQYGNYFCQKLMQSSSSAQRLRILNVLRPHILEISCDKKGTHSMQCLIEMINMPDEEEELKQGIKTHIVELAFDTNGTHVLQKVLLCLKEENIDFIFSPVLKNLIELSMDQNGLCVIKKIISKVQGHEKKIALGEKLSENVVELVQSPYGNYAVQQALEVIYIFLFINFQKWDLPYCQQIFDKLEPHLMQLSVQKFSSNVIEKILEKAEYDTVERFMKQLCDTEVMKSLIKNNYGFYVMQKLVQVLRRHKASLNKVQNAINETIQYVSDRNLRQKWQQLLNQ</sequence>
<evidence type="ECO:0000256" key="2">
    <source>
        <dbReference type="PROSITE-ProRule" id="PRU00317"/>
    </source>
</evidence>
<accession>A0A078B081</accession>
<feature type="repeat" description="Pumilio" evidence="2">
    <location>
        <begin position="936"/>
        <end position="971"/>
    </location>
</feature>
<dbReference type="OrthoDB" id="668540at2759"/>
<feature type="region of interest" description="Disordered" evidence="3">
    <location>
        <begin position="205"/>
        <end position="241"/>
    </location>
</feature>
<dbReference type="PANTHER" id="PTHR12537:SF13">
    <property type="entry name" value="PUMILIO HOMOLOGY DOMAIN FAMILY MEMBER 4"/>
    <property type="match status" value="1"/>
</dbReference>
<dbReference type="InterPro" id="IPR011989">
    <property type="entry name" value="ARM-like"/>
</dbReference>
<dbReference type="PROSITE" id="PS50303">
    <property type="entry name" value="PUM_HD"/>
    <property type="match status" value="1"/>
</dbReference>
<dbReference type="InterPro" id="IPR033133">
    <property type="entry name" value="PUM-HD"/>
</dbReference>
<feature type="region of interest" description="Disordered" evidence="3">
    <location>
        <begin position="623"/>
        <end position="661"/>
    </location>
</feature>
<evidence type="ECO:0000259" key="4">
    <source>
        <dbReference type="PROSITE" id="PS50303"/>
    </source>
</evidence>
<protein>
    <submittedName>
        <fullName evidence="5">Rna-binding</fullName>
    </submittedName>
</protein>
<keyword evidence="6" id="KW-1185">Reference proteome</keyword>
<feature type="repeat" description="Pumilio" evidence="2">
    <location>
        <begin position="863"/>
        <end position="898"/>
    </location>
</feature>
<dbReference type="SMART" id="SM00025">
    <property type="entry name" value="Pumilio"/>
    <property type="match status" value="8"/>
</dbReference>
<feature type="compositionally biased region" description="Low complexity" evidence="3">
    <location>
        <begin position="630"/>
        <end position="641"/>
    </location>
</feature>
<evidence type="ECO:0000313" key="5">
    <source>
        <dbReference type="EMBL" id="CDW87894.1"/>
    </source>
</evidence>
<dbReference type="Pfam" id="PF00806">
    <property type="entry name" value="PUF"/>
    <property type="match status" value="7"/>
</dbReference>
<feature type="compositionally biased region" description="Low complexity" evidence="3">
    <location>
        <begin position="744"/>
        <end position="763"/>
    </location>
</feature>
<proteinExistence type="predicted"/>
<dbReference type="InterPro" id="IPR001313">
    <property type="entry name" value="Pumilio_RNA-bd_rpt"/>
</dbReference>
<dbReference type="AlphaFoldDB" id="A0A078B081"/>
<reference evidence="5 6" key="1">
    <citation type="submission" date="2014-06" db="EMBL/GenBank/DDBJ databases">
        <authorList>
            <person name="Swart Estienne"/>
        </authorList>
    </citation>
    <scope>NUCLEOTIDE SEQUENCE [LARGE SCALE GENOMIC DNA]</scope>
    <source>
        <strain evidence="5 6">130c</strain>
    </source>
</reference>
<dbReference type="GO" id="GO:0003729">
    <property type="term" value="F:mRNA binding"/>
    <property type="evidence" value="ECO:0007669"/>
    <property type="project" value="TreeGrafter"/>
</dbReference>
<evidence type="ECO:0000256" key="3">
    <source>
        <dbReference type="SAM" id="MobiDB-lite"/>
    </source>
</evidence>
<dbReference type="SUPFAM" id="SSF48371">
    <property type="entry name" value="ARM repeat"/>
    <property type="match status" value="1"/>
</dbReference>
<keyword evidence="1" id="KW-0677">Repeat</keyword>
<dbReference type="Gene3D" id="1.25.10.10">
    <property type="entry name" value="Leucine-rich Repeat Variant"/>
    <property type="match status" value="1"/>
</dbReference>
<feature type="repeat" description="Pumilio" evidence="2">
    <location>
        <begin position="1009"/>
        <end position="1032"/>
    </location>
</feature>
<dbReference type="InterPro" id="IPR016024">
    <property type="entry name" value="ARM-type_fold"/>
</dbReference>
<feature type="compositionally biased region" description="Polar residues" evidence="3">
    <location>
        <begin position="208"/>
        <end position="241"/>
    </location>
</feature>
<dbReference type="Proteomes" id="UP000039865">
    <property type="component" value="Unassembled WGS sequence"/>
</dbReference>
<feature type="region of interest" description="Disordered" evidence="3">
    <location>
        <begin position="718"/>
        <end position="823"/>
    </location>
</feature>
<feature type="repeat" description="Pumilio" evidence="2">
    <location>
        <begin position="1056"/>
        <end position="1091"/>
    </location>
</feature>
<dbReference type="EMBL" id="CCKQ01016027">
    <property type="protein sequence ID" value="CDW87894.1"/>
    <property type="molecule type" value="Genomic_DNA"/>
</dbReference>
<feature type="compositionally biased region" description="Low complexity" evidence="3">
    <location>
        <begin position="783"/>
        <end position="808"/>
    </location>
</feature>
<feature type="repeat" description="Pumilio" evidence="2">
    <location>
        <begin position="827"/>
        <end position="862"/>
    </location>
</feature>
<dbReference type="PROSITE" id="PS50302">
    <property type="entry name" value="PUM"/>
    <property type="match status" value="5"/>
</dbReference>
<name>A0A078B081_STYLE</name>
<dbReference type="InParanoid" id="A0A078B081"/>
<evidence type="ECO:0000313" key="6">
    <source>
        <dbReference type="Proteomes" id="UP000039865"/>
    </source>
</evidence>
<feature type="domain" description="PUM-HD" evidence="4">
    <location>
        <begin position="806"/>
        <end position="1155"/>
    </location>
</feature>
<dbReference type="GO" id="GO:0010608">
    <property type="term" value="P:post-transcriptional regulation of gene expression"/>
    <property type="evidence" value="ECO:0007669"/>
    <property type="project" value="TreeGrafter"/>
</dbReference>
<evidence type="ECO:0000256" key="1">
    <source>
        <dbReference type="ARBA" id="ARBA00022737"/>
    </source>
</evidence>
<feature type="compositionally biased region" description="Polar residues" evidence="3">
    <location>
        <begin position="718"/>
        <end position="729"/>
    </location>
</feature>
<gene>
    <name evidence="5" type="primary">Contig8438.g8996</name>
    <name evidence="5" type="ORF">STYLEM_17008</name>
</gene>
<organism evidence="5 6">
    <name type="scientific">Stylonychia lemnae</name>
    <name type="common">Ciliate</name>
    <dbReference type="NCBI Taxonomy" id="5949"/>
    <lineage>
        <taxon>Eukaryota</taxon>
        <taxon>Sar</taxon>
        <taxon>Alveolata</taxon>
        <taxon>Ciliophora</taxon>
        <taxon>Intramacronucleata</taxon>
        <taxon>Spirotrichea</taxon>
        <taxon>Stichotrichia</taxon>
        <taxon>Sporadotrichida</taxon>
        <taxon>Oxytrichidae</taxon>
        <taxon>Stylonychinae</taxon>
        <taxon>Stylonychia</taxon>
    </lineage>
</organism>
<dbReference type="GO" id="GO:0005737">
    <property type="term" value="C:cytoplasm"/>
    <property type="evidence" value="ECO:0007669"/>
    <property type="project" value="TreeGrafter"/>
</dbReference>